<dbReference type="Gene3D" id="3.40.1810.10">
    <property type="entry name" value="Transcription factor, MADS-box"/>
    <property type="match status" value="1"/>
</dbReference>
<evidence type="ECO:0000256" key="2">
    <source>
        <dbReference type="ARBA" id="ARBA00023015"/>
    </source>
</evidence>
<dbReference type="PANTHER" id="PTHR11945">
    <property type="entry name" value="MADS BOX PROTEIN"/>
    <property type="match status" value="1"/>
</dbReference>
<comment type="subcellular location">
    <subcellularLocation>
        <location evidence="1">Nucleus</location>
    </subcellularLocation>
</comment>
<dbReference type="InterPro" id="IPR036879">
    <property type="entry name" value="TF_MADSbox_sf"/>
</dbReference>
<feature type="region of interest" description="Disordered" evidence="6">
    <location>
        <begin position="316"/>
        <end position="455"/>
    </location>
</feature>
<feature type="non-terminal residue" evidence="8">
    <location>
        <position position="1"/>
    </location>
</feature>
<keyword evidence="2" id="KW-0805">Transcription regulation</keyword>
<feature type="compositionally biased region" description="Low complexity" evidence="6">
    <location>
        <begin position="434"/>
        <end position="445"/>
    </location>
</feature>
<proteinExistence type="predicted"/>
<organism evidence="8 9">
    <name type="scientific">Gossypium davidsonii</name>
    <name type="common">Davidson's cotton</name>
    <name type="synonym">Gossypium klotzschianum subsp. davidsonii</name>
    <dbReference type="NCBI Taxonomy" id="34287"/>
    <lineage>
        <taxon>Eukaryota</taxon>
        <taxon>Viridiplantae</taxon>
        <taxon>Streptophyta</taxon>
        <taxon>Embryophyta</taxon>
        <taxon>Tracheophyta</taxon>
        <taxon>Spermatophyta</taxon>
        <taxon>Magnoliopsida</taxon>
        <taxon>eudicotyledons</taxon>
        <taxon>Gunneridae</taxon>
        <taxon>Pentapetalae</taxon>
        <taxon>rosids</taxon>
        <taxon>malvids</taxon>
        <taxon>Malvales</taxon>
        <taxon>Malvaceae</taxon>
        <taxon>Malvoideae</taxon>
        <taxon>Gossypium</taxon>
    </lineage>
</organism>
<keyword evidence="5" id="KW-0539">Nucleus</keyword>
<dbReference type="EMBL" id="JABFAC010248396">
    <property type="protein sequence ID" value="MBA0637415.1"/>
    <property type="molecule type" value="Genomic_DNA"/>
</dbReference>
<dbReference type="Pfam" id="PF00319">
    <property type="entry name" value="SRF-TF"/>
    <property type="match status" value="1"/>
</dbReference>
<dbReference type="GO" id="GO:0005634">
    <property type="term" value="C:nucleus"/>
    <property type="evidence" value="ECO:0007669"/>
    <property type="project" value="UniProtKB-SubCell"/>
</dbReference>
<protein>
    <recommendedName>
        <fullName evidence="7">MADS-box domain-containing protein</fullName>
    </recommendedName>
</protein>
<keyword evidence="9" id="KW-1185">Reference proteome</keyword>
<evidence type="ECO:0000256" key="1">
    <source>
        <dbReference type="ARBA" id="ARBA00004123"/>
    </source>
</evidence>
<reference evidence="8 9" key="1">
    <citation type="journal article" date="2019" name="Genome Biol. Evol.">
        <title>Insights into the evolution of the New World diploid cottons (Gossypium, subgenus Houzingenia) based on genome sequencing.</title>
        <authorList>
            <person name="Grover C.E."/>
            <person name="Arick M.A. 2nd"/>
            <person name="Thrash A."/>
            <person name="Conover J.L."/>
            <person name="Sanders W.S."/>
            <person name="Peterson D.G."/>
            <person name="Frelichowski J.E."/>
            <person name="Scheffler J.A."/>
            <person name="Scheffler B.E."/>
            <person name="Wendel J.F."/>
        </authorList>
    </citation>
    <scope>NUCLEOTIDE SEQUENCE [LARGE SCALE GENOMIC DNA]</scope>
    <source>
        <strain evidence="8">27</strain>
        <tissue evidence="8">Leaf</tissue>
    </source>
</reference>
<comment type="caution">
    <text evidence="8">The sequence shown here is derived from an EMBL/GenBank/DDBJ whole genome shotgun (WGS) entry which is preliminary data.</text>
</comment>
<dbReference type="SMART" id="SM00432">
    <property type="entry name" value="MADS"/>
    <property type="match status" value="1"/>
</dbReference>
<dbReference type="GO" id="GO:0045944">
    <property type="term" value="P:positive regulation of transcription by RNA polymerase II"/>
    <property type="evidence" value="ECO:0007669"/>
    <property type="project" value="InterPro"/>
</dbReference>
<dbReference type="PANTHER" id="PTHR11945:SF521">
    <property type="entry name" value="AGAMOUS-LIKE 48-RELATED"/>
    <property type="match status" value="1"/>
</dbReference>
<feature type="domain" description="MADS-box" evidence="7">
    <location>
        <begin position="66"/>
        <end position="116"/>
    </location>
</feature>
<feature type="region of interest" description="Disordered" evidence="6">
    <location>
        <begin position="227"/>
        <end position="250"/>
    </location>
</feature>
<evidence type="ECO:0000313" key="8">
    <source>
        <dbReference type="EMBL" id="MBA0637415.1"/>
    </source>
</evidence>
<evidence type="ECO:0000256" key="4">
    <source>
        <dbReference type="ARBA" id="ARBA00023163"/>
    </source>
</evidence>
<dbReference type="GO" id="GO:0000978">
    <property type="term" value="F:RNA polymerase II cis-regulatory region sequence-specific DNA binding"/>
    <property type="evidence" value="ECO:0007669"/>
    <property type="project" value="TreeGrafter"/>
</dbReference>
<dbReference type="InterPro" id="IPR002100">
    <property type="entry name" value="TF_MADSbox"/>
</dbReference>
<keyword evidence="4" id="KW-0804">Transcription</keyword>
<dbReference type="PRINTS" id="PR00404">
    <property type="entry name" value="MADSDOMAIN"/>
</dbReference>
<evidence type="ECO:0000256" key="3">
    <source>
        <dbReference type="ARBA" id="ARBA00023125"/>
    </source>
</evidence>
<dbReference type="SUPFAM" id="SSF55455">
    <property type="entry name" value="SRF-like"/>
    <property type="match status" value="1"/>
</dbReference>
<dbReference type="GO" id="GO:0046983">
    <property type="term" value="F:protein dimerization activity"/>
    <property type="evidence" value="ECO:0007669"/>
    <property type="project" value="InterPro"/>
</dbReference>
<evidence type="ECO:0000259" key="7">
    <source>
        <dbReference type="PROSITE" id="PS50066"/>
    </source>
</evidence>
<keyword evidence="3" id="KW-0238">DNA-binding</keyword>
<gene>
    <name evidence="8" type="ORF">Godav_005212</name>
</gene>
<dbReference type="InterPro" id="IPR033897">
    <property type="entry name" value="SRF-like_MADS-box"/>
</dbReference>
<evidence type="ECO:0000313" key="9">
    <source>
        <dbReference type="Proteomes" id="UP000593561"/>
    </source>
</evidence>
<sequence length="455" mass="49936">SPNDLALKLTVLPCTHSLYKCLIRHSFQATQFFPSPSVRNSLRARERALVGKQSETVKLAKLAIAMTRKKVKLAWIENSSARRASRRKRRQGLVKKVTELTTLCGVEGGIVIYSRNEQEPIVWPSREEVERPLRKFNEVPEVESMKRSMNLETYYKEMISKSQDQLRKQNRKNKEMKVGQLMLQIEQGKMPDDFNVNELDDLIWYGETMRTDIRKLMEFYEQFPSSSVGLTQGDAPLPPPPPQGSAPAVGQTIGIANAGVGDKDTSEGFPWEDRLNSNTNTNYIRGEASSSIRREMGLTYHNLFAAATGDHVKLPGSSLGGVGSSSLQQPRPSHGGSSRIAPESGLTGFSYGGSSSAAIEPRPSMPPFGYDSSSSVRTANPELPPFEPLRDDLLKGDNIGPFDNDMGPGHYPLGPLESSSPASDFGGNPLRFFGGESSSHGAAGSRETGPFDDKN</sequence>
<dbReference type="Proteomes" id="UP000593561">
    <property type="component" value="Unassembled WGS sequence"/>
</dbReference>
<evidence type="ECO:0000256" key="6">
    <source>
        <dbReference type="SAM" id="MobiDB-lite"/>
    </source>
</evidence>
<dbReference type="PROSITE" id="PS50066">
    <property type="entry name" value="MADS_BOX_2"/>
    <property type="match status" value="1"/>
</dbReference>
<name>A0A7J8TGT8_GOSDV</name>
<dbReference type="CDD" id="cd00266">
    <property type="entry name" value="MADS_SRF_like"/>
    <property type="match status" value="1"/>
</dbReference>
<dbReference type="GO" id="GO:0000981">
    <property type="term" value="F:DNA-binding transcription factor activity, RNA polymerase II-specific"/>
    <property type="evidence" value="ECO:0007669"/>
    <property type="project" value="InterPro"/>
</dbReference>
<dbReference type="AlphaFoldDB" id="A0A7J8TGT8"/>
<evidence type="ECO:0000256" key="5">
    <source>
        <dbReference type="ARBA" id="ARBA00023242"/>
    </source>
</evidence>
<accession>A0A7J8TGT8</accession>